<dbReference type="PROSITE" id="PS50956">
    <property type="entry name" value="HTH_ASNC_2"/>
    <property type="match status" value="1"/>
</dbReference>
<dbReference type="PANTHER" id="PTHR30154:SF53">
    <property type="entry name" value="HTH-TYPE TRANSCRIPTIONAL REGULATOR LRPC"/>
    <property type="match status" value="1"/>
</dbReference>
<dbReference type="Proteomes" id="UP000002139">
    <property type="component" value="Chromosome"/>
</dbReference>
<name>A9G3R2_SORC5</name>
<feature type="region of interest" description="Disordered" evidence="4">
    <location>
        <begin position="161"/>
        <end position="194"/>
    </location>
</feature>
<feature type="compositionally biased region" description="Basic and acidic residues" evidence="4">
    <location>
        <begin position="171"/>
        <end position="180"/>
    </location>
</feature>
<dbReference type="GO" id="GO:0005829">
    <property type="term" value="C:cytosol"/>
    <property type="evidence" value="ECO:0007669"/>
    <property type="project" value="TreeGrafter"/>
</dbReference>
<dbReference type="GO" id="GO:0043565">
    <property type="term" value="F:sequence-specific DNA binding"/>
    <property type="evidence" value="ECO:0007669"/>
    <property type="project" value="InterPro"/>
</dbReference>
<evidence type="ECO:0000259" key="5">
    <source>
        <dbReference type="PROSITE" id="PS50956"/>
    </source>
</evidence>
<dbReference type="STRING" id="448385.sce5626"/>
<dbReference type="SMART" id="SM00344">
    <property type="entry name" value="HTH_ASNC"/>
    <property type="match status" value="1"/>
</dbReference>
<keyword evidence="1" id="KW-0805">Transcription regulation</keyword>
<dbReference type="Pfam" id="PF01037">
    <property type="entry name" value="AsnC_trans_reg"/>
    <property type="match status" value="1"/>
</dbReference>
<evidence type="ECO:0000256" key="1">
    <source>
        <dbReference type="ARBA" id="ARBA00023015"/>
    </source>
</evidence>
<protein>
    <submittedName>
        <fullName evidence="6">Leucine responsive regulatory protein</fullName>
    </submittedName>
</protein>
<dbReference type="KEGG" id="scl:sce5626"/>
<evidence type="ECO:0000256" key="2">
    <source>
        <dbReference type="ARBA" id="ARBA00023125"/>
    </source>
</evidence>
<evidence type="ECO:0000313" key="6">
    <source>
        <dbReference type="EMBL" id="CAN95789.1"/>
    </source>
</evidence>
<dbReference type="SUPFAM" id="SSF46785">
    <property type="entry name" value="Winged helix' DNA-binding domain"/>
    <property type="match status" value="1"/>
</dbReference>
<dbReference type="Pfam" id="PF13404">
    <property type="entry name" value="HTH_AsnC-type"/>
    <property type="match status" value="1"/>
</dbReference>
<dbReference type="Gene3D" id="3.30.70.920">
    <property type="match status" value="1"/>
</dbReference>
<keyword evidence="2" id="KW-0238">DNA-binding</keyword>
<gene>
    <name evidence="6" type="ordered locus">sce5626</name>
</gene>
<evidence type="ECO:0000256" key="4">
    <source>
        <dbReference type="SAM" id="MobiDB-lite"/>
    </source>
</evidence>
<dbReference type="SUPFAM" id="SSF54909">
    <property type="entry name" value="Dimeric alpha+beta barrel"/>
    <property type="match status" value="1"/>
</dbReference>
<evidence type="ECO:0000256" key="3">
    <source>
        <dbReference type="ARBA" id="ARBA00023163"/>
    </source>
</evidence>
<dbReference type="AlphaFoldDB" id="A9G3R2"/>
<dbReference type="InterPro" id="IPR019888">
    <property type="entry name" value="Tscrpt_reg_AsnC-like"/>
</dbReference>
<dbReference type="InterPro" id="IPR036388">
    <property type="entry name" value="WH-like_DNA-bd_sf"/>
</dbReference>
<dbReference type="InterPro" id="IPR019887">
    <property type="entry name" value="Tscrpt_reg_AsnC/Lrp_C"/>
</dbReference>
<dbReference type="Gene3D" id="1.10.10.10">
    <property type="entry name" value="Winged helix-like DNA-binding domain superfamily/Winged helix DNA-binding domain"/>
    <property type="match status" value="1"/>
</dbReference>
<dbReference type="InterPro" id="IPR036390">
    <property type="entry name" value="WH_DNA-bd_sf"/>
</dbReference>
<sequence>MNFERILSTIHSLPMTITMDGIDLKAIHLLARDARRSWADLGEAVGLSAPAVAERVRRLEERGVITGWEARLDARAVGAGLTAFISVSIANRRGRGEFLRAVERAAEIQECHHVAGDEDYLLKVRCRDTEALERLLTQELKAHDGVVRTRTTIVLSTAKETALPPLPLPSDEARDGEARPRKAPGRGAARKEAP</sequence>
<dbReference type="PROSITE" id="PS00519">
    <property type="entry name" value="HTH_ASNC_1"/>
    <property type="match status" value="1"/>
</dbReference>
<accession>A9G3R2</accession>
<evidence type="ECO:0000313" key="7">
    <source>
        <dbReference type="Proteomes" id="UP000002139"/>
    </source>
</evidence>
<reference evidence="6 7" key="1">
    <citation type="journal article" date="2007" name="Nat. Biotechnol.">
        <title>Complete genome sequence of the myxobacterium Sorangium cellulosum.</title>
        <authorList>
            <person name="Schneiker S."/>
            <person name="Perlova O."/>
            <person name="Kaiser O."/>
            <person name="Gerth K."/>
            <person name="Alici A."/>
            <person name="Altmeyer M.O."/>
            <person name="Bartels D."/>
            <person name="Bekel T."/>
            <person name="Beyer S."/>
            <person name="Bode E."/>
            <person name="Bode H.B."/>
            <person name="Bolten C.J."/>
            <person name="Choudhuri J.V."/>
            <person name="Doss S."/>
            <person name="Elnakady Y.A."/>
            <person name="Frank B."/>
            <person name="Gaigalat L."/>
            <person name="Goesmann A."/>
            <person name="Groeger C."/>
            <person name="Gross F."/>
            <person name="Jelsbak L."/>
            <person name="Jelsbak L."/>
            <person name="Kalinowski J."/>
            <person name="Kegler C."/>
            <person name="Knauber T."/>
            <person name="Konietzny S."/>
            <person name="Kopp M."/>
            <person name="Krause L."/>
            <person name="Krug D."/>
            <person name="Linke B."/>
            <person name="Mahmud T."/>
            <person name="Martinez-Arias R."/>
            <person name="McHardy A.C."/>
            <person name="Merai M."/>
            <person name="Meyer F."/>
            <person name="Mormann S."/>
            <person name="Munoz-Dorado J."/>
            <person name="Perez J."/>
            <person name="Pradella S."/>
            <person name="Rachid S."/>
            <person name="Raddatz G."/>
            <person name="Rosenau F."/>
            <person name="Rueckert C."/>
            <person name="Sasse F."/>
            <person name="Scharfe M."/>
            <person name="Schuster S.C."/>
            <person name="Suen G."/>
            <person name="Treuner-Lange A."/>
            <person name="Velicer G.J."/>
            <person name="Vorholter F.-J."/>
            <person name="Weissman K.J."/>
            <person name="Welch R.D."/>
            <person name="Wenzel S.C."/>
            <person name="Whitworth D.E."/>
            <person name="Wilhelm S."/>
            <person name="Wittmann C."/>
            <person name="Bloecker H."/>
            <person name="Puehler A."/>
            <person name="Mueller R."/>
        </authorList>
    </citation>
    <scope>NUCLEOTIDE SEQUENCE [LARGE SCALE GENOMIC DNA]</scope>
    <source>
        <strain evidence="7">So ce56</strain>
    </source>
</reference>
<keyword evidence="3" id="KW-0804">Transcription</keyword>
<organism evidence="6 7">
    <name type="scientific">Sorangium cellulosum (strain So ce56)</name>
    <name type="common">Polyangium cellulosum (strain So ce56)</name>
    <dbReference type="NCBI Taxonomy" id="448385"/>
    <lineage>
        <taxon>Bacteria</taxon>
        <taxon>Pseudomonadati</taxon>
        <taxon>Myxococcota</taxon>
        <taxon>Polyangia</taxon>
        <taxon>Polyangiales</taxon>
        <taxon>Polyangiaceae</taxon>
        <taxon>Sorangium</taxon>
    </lineage>
</organism>
<dbReference type="InterPro" id="IPR011008">
    <property type="entry name" value="Dimeric_a/b-barrel"/>
</dbReference>
<dbReference type="InterPro" id="IPR000485">
    <property type="entry name" value="AsnC-type_HTH_dom"/>
</dbReference>
<keyword evidence="7" id="KW-1185">Reference proteome</keyword>
<dbReference type="InterPro" id="IPR019885">
    <property type="entry name" value="Tscrpt_reg_HTH_AsnC-type_CS"/>
</dbReference>
<feature type="domain" description="HTH asnC-type" evidence="5">
    <location>
        <begin position="19"/>
        <end position="82"/>
    </location>
</feature>
<dbReference type="GO" id="GO:0043200">
    <property type="term" value="P:response to amino acid"/>
    <property type="evidence" value="ECO:0007669"/>
    <property type="project" value="TreeGrafter"/>
</dbReference>
<proteinExistence type="predicted"/>
<dbReference type="HOGENOM" id="CLU_091233_3_0_7"/>
<dbReference type="EMBL" id="AM746676">
    <property type="protein sequence ID" value="CAN95789.1"/>
    <property type="molecule type" value="Genomic_DNA"/>
</dbReference>
<dbReference type="PRINTS" id="PR00033">
    <property type="entry name" value="HTHASNC"/>
</dbReference>
<dbReference type="PANTHER" id="PTHR30154">
    <property type="entry name" value="LEUCINE-RESPONSIVE REGULATORY PROTEIN"/>
    <property type="match status" value="1"/>
</dbReference>
<dbReference type="eggNOG" id="COG1522">
    <property type="taxonomic scope" value="Bacteria"/>
</dbReference>